<dbReference type="PANTHER" id="PTHR33710">
    <property type="entry name" value="BNAC02G09200D PROTEIN"/>
    <property type="match status" value="1"/>
</dbReference>
<evidence type="ECO:0000313" key="2">
    <source>
        <dbReference type="EMBL" id="GEY22360.1"/>
    </source>
</evidence>
<dbReference type="GO" id="GO:0003964">
    <property type="term" value="F:RNA-directed DNA polymerase activity"/>
    <property type="evidence" value="ECO:0007669"/>
    <property type="project" value="UniProtKB-KW"/>
</dbReference>
<dbReference type="AlphaFoldDB" id="A0A699HGN5"/>
<keyword evidence="2" id="KW-0808">Transferase</keyword>
<sequence>MIFSIDYAMKHSYSNDDTCFNINVIDEILEEYFDALLNEGSSILYSIERTSLEDKLFAEFDEFMAMTNEENSESDSNEEEITSKKMTFDTEYKIKKSLDEPLTDLELKPHPNHLEYAFLEEPSFLPVIISSQLSEQNKNKLVFILKKHKQAFAWKTTDIPEGIVLGYKVSRAGLEVDKIKIEQDAKPRLVRWILVLQEFDIEIKDKKVQKMLPPTTFLGLKMMRQVKTVKSTITFPAKPLWKLPLETYHGSQTLQNISWVLESMAIDVSVAGNFASKIKNIDGKIVQDGKLRKAMRDVQLNTPGTFVTSLDNANMGTKDSTVDVGISTKENVNSVHGTTVEEPNVDLSCWTHTLVPCARNLGGRNTYARALVEVSSLNALKESLVVAISYPNGSGHSLETVEVVAAAPVEDDDDGFTQVTRKNRKGKQDSKAKQTVGIKLTKPKPNLVYRVVQKHANASGETSGDKQPTSNVIPIQKNSNASDSIEHVSSLQQPSRLINNRDKGIDLISLRNSFETLMERDKVLDVNDHPQTENEALKDDDEEVEDIYVEQAPTQKTNVTKGASTPYEETVLGDFNISLHVDDKSTGTSTIDTCMRDFQSYVEDIEVSDVNNMGLRYTWNQKPKGDDGILKKIDRIMANIEFLASFIGASALYQPYRILDHAPTFLRVPMLSVTKPRPFKFCNIVVHNIWFKEIVANRLLILIQITSSFEKRREAAYLQAFNDALLMEERFLMQKAKVEWLKLSNANTAYFHKVVKSQASRNRIDSVTTSNGVCVDG</sequence>
<gene>
    <name evidence="2" type="ORF">Tci_394334</name>
</gene>
<dbReference type="Gene3D" id="3.60.10.10">
    <property type="entry name" value="Endonuclease/exonuclease/phosphatase"/>
    <property type="match status" value="1"/>
</dbReference>
<name>A0A699HGN5_TANCI</name>
<keyword evidence="2" id="KW-0548">Nucleotidyltransferase</keyword>
<evidence type="ECO:0000256" key="1">
    <source>
        <dbReference type="SAM" id="MobiDB-lite"/>
    </source>
</evidence>
<reference evidence="2" key="1">
    <citation type="journal article" date="2019" name="Sci. Rep.">
        <title>Draft genome of Tanacetum cinerariifolium, the natural source of mosquito coil.</title>
        <authorList>
            <person name="Yamashiro T."/>
            <person name="Shiraishi A."/>
            <person name="Satake H."/>
            <person name="Nakayama K."/>
        </authorList>
    </citation>
    <scope>NUCLEOTIDE SEQUENCE</scope>
</reference>
<dbReference type="EMBL" id="BKCJ010161192">
    <property type="protein sequence ID" value="GEY22360.1"/>
    <property type="molecule type" value="Genomic_DNA"/>
</dbReference>
<protein>
    <submittedName>
        <fullName evidence="2">RNA-directed DNA polymerase, eukaryota, reverse transcriptase zinc-binding domain protein</fullName>
    </submittedName>
</protein>
<feature type="region of interest" description="Disordered" evidence="1">
    <location>
        <begin position="414"/>
        <end position="435"/>
    </location>
</feature>
<proteinExistence type="predicted"/>
<comment type="caution">
    <text evidence="2">The sequence shown here is derived from an EMBL/GenBank/DDBJ whole genome shotgun (WGS) entry which is preliminary data.</text>
</comment>
<keyword evidence="2" id="KW-0695">RNA-directed DNA polymerase</keyword>
<dbReference type="SUPFAM" id="SSF56219">
    <property type="entry name" value="DNase I-like"/>
    <property type="match status" value="1"/>
</dbReference>
<organism evidence="2">
    <name type="scientific">Tanacetum cinerariifolium</name>
    <name type="common">Dalmatian daisy</name>
    <name type="synonym">Chrysanthemum cinerariifolium</name>
    <dbReference type="NCBI Taxonomy" id="118510"/>
    <lineage>
        <taxon>Eukaryota</taxon>
        <taxon>Viridiplantae</taxon>
        <taxon>Streptophyta</taxon>
        <taxon>Embryophyta</taxon>
        <taxon>Tracheophyta</taxon>
        <taxon>Spermatophyta</taxon>
        <taxon>Magnoliopsida</taxon>
        <taxon>eudicotyledons</taxon>
        <taxon>Gunneridae</taxon>
        <taxon>Pentapetalae</taxon>
        <taxon>asterids</taxon>
        <taxon>campanulids</taxon>
        <taxon>Asterales</taxon>
        <taxon>Asteraceae</taxon>
        <taxon>Asteroideae</taxon>
        <taxon>Anthemideae</taxon>
        <taxon>Anthemidinae</taxon>
        <taxon>Tanacetum</taxon>
    </lineage>
</organism>
<dbReference type="InterPro" id="IPR036691">
    <property type="entry name" value="Endo/exonu/phosph_ase_sf"/>
</dbReference>
<dbReference type="PANTHER" id="PTHR33710:SF71">
    <property type="entry name" value="ENDONUCLEASE_EXONUCLEASE_PHOSPHATASE DOMAIN-CONTAINING PROTEIN"/>
    <property type="match status" value="1"/>
</dbReference>
<accession>A0A699HGN5</accession>